<evidence type="ECO:0000313" key="2">
    <source>
        <dbReference type="Proteomes" id="UP001589587"/>
    </source>
</evidence>
<sequence length="176" mass="18284">MNLDELYCDLHAHPELSFEETRTAAIAAAELRAAGFAVIEGVGATGVVGVLRNGSGPTVLLRADMDALPVVEATGLAYASITSGVMHACGHDVHVACLIGATRELAATRGDWSGTVVAVFQPAEEVGRGAQAMLDDRLYERVPIPDVVLASTSGPHPPGWSELTLARPSLQLTAST</sequence>
<accession>A0ABV5XKB9</accession>
<dbReference type="InterPro" id="IPR002933">
    <property type="entry name" value="Peptidase_M20"/>
</dbReference>
<evidence type="ECO:0000313" key="1">
    <source>
        <dbReference type="EMBL" id="MFB9782905.1"/>
    </source>
</evidence>
<dbReference type="GeneID" id="93807016"/>
<proteinExistence type="predicted"/>
<name>A0ABV5XKB9_9NOCA</name>
<dbReference type="InterPro" id="IPR017439">
    <property type="entry name" value="Amidohydrolase"/>
</dbReference>
<reference evidence="1 2" key="1">
    <citation type="submission" date="2024-09" db="EMBL/GenBank/DDBJ databases">
        <authorList>
            <person name="Sun Q."/>
            <person name="Mori K."/>
        </authorList>
    </citation>
    <scope>NUCLEOTIDE SEQUENCE [LARGE SCALE GENOMIC DNA]</scope>
    <source>
        <strain evidence="1 2">JCM 11411</strain>
    </source>
</reference>
<organism evidence="1 2">
    <name type="scientific">Rhodococcus baikonurensis</name>
    <dbReference type="NCBI Taxonomy" id="172041"/>
    <lineage>
        <taxon>Bacteria</taxon>
        <taxon>Bacillati</taxon>
        <taxon>Actinomycetota</taxon>
        <taxon>Actinomycetes</taxon>
        <taxon>Mycobacteriales</taxon>
        <taxon>Nocardiaceae</taxon>
        <taxon>Rhodococcus</taxon>
        <taxon>Rhodococcus erythropolis group</taxon>
    </lineage>
</organism>
<dbReference type="SUPFAM" id="SSF53187">
    <property type="entry name" value="Zn-dependent exopeptidases"/>
    <property type="match status" value="1"/>
</dbReference>
<gene>
    <name evidence="1" type="ORF">ACFFQ6_24660</name>
</gene>
<dbReference type="PANTHER" id="PTHR11014:SF63">
    <property type="entry name" value="METALLOPEPTIDASE, PUTATIVE (AFU_ORTHOLOGUE AFUA_6G09600)-RELATED"/>
    <property type="match status" value="1"/>
</dbReference>
<dbReference type="Proteomes" id="UP001589587">
    <property type="component" value="Unassembled WGS sequence"/>
</dbReference>
<keyword evidence="2" id="KW-1185">Reference proteome</keyword>
<dbReference type="PANTHER" id="PTHR11014">
    <property type="entry name" value="PEPTIDASE M20 FAMILY MEMBER"/>
    <property type="match status" value="1"/>
</dbReference>
<dbReference type="Pfam" id="PF01546">
    <property type="entry name" value="Peptidase_M20"/>
    <property type="match status" value="1"/>
</dbReference>
<protein>
    <submittedName>
        <fullName evidence="1">M20/M25/M40 family metallo-hydrolase</fullName>
    </submittedName>
</protein>
<dbReference type="Gene3D" id="3.40.630.10">
    <property type="entry name" value="Zn peptidases"/>
    <property type="match status" value="1"/>
</dbReference>
<dbReference type="RefSeq" id="WP_003945383.1">
    <property type="nucleotide sequence ID" value="NZ_JBEUOO010000097.1"/>
</dbReference>
<comment type="caution">
    <text evidence="1">The sequence shown here is derived from an EMBL/GenBank/DDBJ whole genome shotgun (WGS) entry which is preliminary data.</text>
</comment>
<dbReference type="EMBL" id="JBHMAS010000056">
    <property type="protein sequence ID" value="MFB9782905.1"/>
    <property type="molecule type" value="Genomic_DNA"/>
</dbReference>